<gene>
    <name evidence="2" type="ORF">RSA11_04495</name>
</gene>
<dbReference type="PANTHER" id="PTHR30050">
    <property type="entry name" value="CHROMOSOMAL REPLICATION INITIATOR PROTEIN DNAA"/>
    <property type="match status" value="1"/>
</dbReference>
<dbReference type="Pfam" id="PF01695">
    <property type="entry name" value="IstB_IS21"/>
    <property type="match status" value="1"/>
</dbReference>
<sequence length="271" mass="29948">MQSITRLTGADLTQEILDRRTCQGCGHEIEVVRQQYAFGPKTGEYFEAVKGCKCEDLAIARQAIENERLMQRRKIEDAFSSGSTINEKLMHASFKNYHPTSPELTEAKRAFEHFTQTLTGTLLVSGSYGTGKSHLSMAAVNAVKAEGESAVFISLPRLLTKIKGTFGNEGSQDDIITSLADVTLLVLDDIGAEQVKYTDSSKTTIDTDTFSNDVLFQVLDARLGKATIYTTNLPGADLRARIGPRNFSRIIDDAKIVKMYGDDYRLAQLNF</sequence>
<evidence type="ECO:0000313" key="2">
    <source>
        <dbReference type="EMBL" id="KTR27924.1"/>
    </source>
</evidence>
<dbReference type="RefSeq" id="WP_058713218.1">
    <property type="nucleotide sequence ID" value="NZ_LDQV01000012.1"/>
</dbReference>
<dbReference type="Gene3D" id="3.40.50.300">
    <property type="entry name" value="P-loop containing nucleotide triphosphate hydrolases"/>
    <property type="match status" value="1"/>
</dbReference>
<proteinExistence type="predicted"/>
<evidence type="ECO:0000259" key="1">
    <source>
        <dbReference type="Pfam" id="PF01695"/>
    </source>
</evidence>
<dbReference type="EMBL" id="LDQV01000012">
    <property type="protein sequence ID" value="KTR27924.1"/>
    <property type="molecule type" value="Genomic_DNA"/>
</dbReference>
<accession>A0AAW3MEB1</accession>
<reference evidence="2 3" key="1">
    <citation type="journal article" date="2016" name="Front. Microbiol.">
        <title>Genomic Resource of Rice Seed Associated Bacteria.</title>
        <authorList>
            <person name="Midha S."/>
            <person name="Bansal K."/>
            <person name="Sharma S."/>
            <person name="Kumar N."/>
            <person name="Patil P.P."/>
            <person name="Chaudhry V."/>
            <person name="Patil P.B."/>
        </authorList>
    </citation>
    <scope>NUCLEOTIDE SEQUENCE [LARGE SCALE GENOMIC DNA]</scope>
    <source>
        <strain evidence="2 3">RSA11</strain>
    </source>
</reference>
<organism evidence="2 3">
    <name type="scientific">Exiguobacterium indicum</name>
    <dbReference type="NCBI Taxonomy" id="296995"/>
    <lineage>
        <taxon>Bacteria</taxon>
        <taxon>Bacillati</taxon>
        <taxon>Bacillota</taxon>
        <taxon>Bacilli</taxon>
        <taxon>Bacillales</taxon>
        <taxon>Bacillales Family XII. Incertae Sedis</taxon>
        <taxon>Exiguobacterium</taxon>
    </lineage>
</organism>
<dbReference type="GO" id="GO:0006260">
    <property type="term" value="P:DNA replication"/>
    <property type="evidence" value="ECO:0007669"/>
    <property type="project" value="TreeGrafter"/>
</dbReference>
<dbReference type="InterPro" id="IPR027417">
    <property type="entry name" value="P-loop_NTPase"/>
</dbReference>
<evidence type="ECO:0000313" key="3">
    <source>
        <dbReference type="Proteomes" id="UP000072605"/>
    </source>
</evidence>
<name>A0AAW3MEB1_9BACL</name>
<dbReference type="SUPFAM" id="SSF52540">
    <property type="entry name" value="P-loop containing nucleoside triphosphate hydrolases"/>
    <property type="match status" value="1"/>
</dbReference>
<protein>
    <recommendedName>
        <fullName evidence="1">IstB-like ATP-binding domain-containing protein</fullName>
    </recommendedName>
</protein>
<dbReference type="PANTHER" id="PTHR30050:SF4">
    <property type="entry name" value="ATP-BINDING PROTEIN RV3427C IN INSERTION SEQUENCE-RELATED"/>
    <property type="match status" value="1"/>
</dbReference>
<dbReference type="AlphaFoldDB" id="A0AAW3MEB1"/>
<comment type="caution">
    <text evidence="2">The sequence shown here is derived from an EMBL/GenBank/DDBJ whole genome shotgun (WGS) entry which is preliminary data.</text>
</comment>
<dbReference type="Proteomes" id="UP000072605">
    <property type="component" value="Unassembled WGS sequence"/>
</dbReference>
<feature type="domain" description="IstB-like ATP-binding" evidence="1">
    <location>
        <begin position="122"/>
        <end position="268"/>
    </location>
</feature>
<dbReference type="GO" id="GO:0005524">
    <property type="term" value="F:ATP binding"/>
    <property type="evidence" value="ECO:0007669"/>
    <property type="project" value="InterPro"/>
</dbReference>
<dbReference type="InterPro" id="IPR002611">
    <property type="entry name" value="IstB_ATP-bd"/>
</dbReference>